<reference evidence="5 6" key="1">
    <citation type="journal article" date="2021" name="Microbiol. Resour. Announc.">
        <title>Complete Genome Sequences of Two Rhodococcus sp. Strains with Large and Linear Chromosomes, Isolated from Apple Rhizosphere.</title>
        <authorList>
            <person name="Benning S."/>
            <person name="Brugnone N."/>
            <person name="Siani R."/>
            <person name="Kublik S."/>
            <person name="Schloter M."/>
            <person name="Rad V."/>
        </authorList>
    </citation>
    <scope>NUCLEOTIDE SEQUENCE [LARGE SCALE GENOMIC DNA]</scope>
    <source>
        <strain evidence="5 6">R79</strain>
    </source>
</reference>
<evidence type="ECO:0000256" key="1">
    <source>
        <dbReference type="ARBA" id="ARBA00023015"/>
    </source>
</evidence>
<dbReference type="SUPFAM" id="SSF54909">
    <property type="entry name" value="Dimeric alpha+beta barrel"/>
    <property type="match status" value="1"/>
</dbReference>
<dbReference type="PROSITE" id="PS00519">
    <property type="entry name" value="HTH_ASNC_1"/>
    <property type="match status" value="1"/>
</dbReference>
<dbReference type="SUPFAM" id="SSF46785">
    <property type="entry name" value="Winged helix' DNA-binding domain"/>
    <property type="match status" value="1"/>
</dbReference>
<dbReference type="InterPro" id="IPR036388">
    <property type="entry name" value="WH-like_DNA-bd_sf"/>
</dbReference>
<evidence type="ECO:0000259" key="4">
    <source>
        <dbReference type="PROSITE" id="PS50956"/>
    </source>
</evidence>
<keyword evidence="1" id="KW-0805">Transcription regulation</keyword>
<dbReference type="Gene3D" id="3.30.70.920">
    <property type="match status" value="1"/>
</dbReference>
<dbReference type="InterPro" id="IPR019888">
    <property type="entry name" value="Tscrpt_reg_AsnC-like"/>
</dbReference>
<dbReference type="Gene3D" id="1.10.10.10">
    <property type="entry name" value="Winged helix-like DNA-binding domain superfamily/Winged helix DNA-binding domain"/>
    <property type="match status" value="2"/>
</dbReference>
<proteinExistence type="predicted"/>
<geneLocation type="plasmid" evidence="5 6">
    <name>unnamed5</name>
</geneLocation>
<evidence type="ECO:0000256" key="3">
    <source>
        <dbReference type="ARBA" id="ARBA00023163"/>
    </source>
</evidence>
<accession>A0A974ZRC1</accession>
<dbReference type="PROSITE" id="PS50956">
    <property type="entry name" value="HTH_ASNC_2"/>
    <property type="match status" value="1"/>
</dbReference>
<keyword evidence="3" id="KW-0804">Transcription</keyword>
<dbReference type="InterPro" id="IPR011008">
    <property type="entry name" value="Dimeric_a/b-barrel"/>
</dbReference>
<evidence type="ECO:0000313" key="6">
    <source>
        <dbReference type="Proteomes" id="UP000662986"/>
    </source>
</evidence>
<dbReference type="SMART" id="SM00344">
    <property type="entry name" value="HTH_ASNC"/>
    <property type="match status" value="1"/>
</dbReference>
<reference evidence="5 6" key="2">
    <citation type="journal article" date="2022" name="Arch. Microbiol.">
        <title>Rhodococcus pseudokoreensis sp. nov. isolated from the rhizosphere of young M26 apple rootstocks.</title>
        <authorList>
            <person name="Kampfer P."/>
            <person name="Glaeser S.P."/>
            <person name="Blom J."/>
            <person name="Wolf J."/>
            <person name="Benning S."/>
            <person name="Schloter M."/>
            <person name="Neumann-Schaal M."/>
        </authorList>
    </citation>
    <scope>NUCLEOTIDE SEQUENCE [LARGE SCALE GENOMIC DNA]</scope>
    <source>
        <strain evidence="5 6">R79</strain>
    </source>
</reference>
<dbReference type="EMBL" id="CP070614">
    <property type="protein sequence ID" value="QSE87490.1"/>
    <property type="molecule type" value="Genomic_DNA"/>
</dbReference>
<keyword evidence="5" id="KW-0614">Plasmid</keyword>
<keyword evidence="2" id="KW-0238">DNA-binding</keyword>
<dbReference type="PANTHER" id="PTHR30154">
    <property type="entry name" value="LEUCINE-RESPONSIVE REGULATORY PROTEIN"/>
    <property type="match status" value="1"/>
</dbReference>
<dbReference type="PANTHER" id="PTHR30154:SF34">
    <property type="entry name" value="TRANSCRIPTIONAL REGULATOR AZLB"/>
    <property type="match status" value="1"/>
</dbReference>
<dbReference type="PRINTS" id="PR00033">
    <property type="entry name" value="HTHASNC"/>
</dbReference>
<dbReference type="InterPro" id="IPR000485">
    <property type="entry name" value="AsnC-type_HTH_dom"/>
</dbReference>
<name>A0A974ZRC1_9NOCA</name>
<keyword evidence="6" id="KW-1185">Reference proteome</keyword>
<dbReference type="InterPro" id="IPR036390">
    <property type="entry name" value="WH_DNA-bd_sf"/>
</dbReference>
<dbReference type="Proteomes" id="UP000662986">
    <property type="component" value="Plasmid unnamed5"/>
</dbReference>
<evidence type="ECO:0000313" key="5">
    <source>
        <dbReference type="EMBL" id="QSE87490.1"/>
    </source>
</evidence>
<evidence type="ECO:0000256" key="2">
    <source>
        <dbReference type="ARBA" id="ARBA00023125"/>
    </source>
</evidence>
<organism evidence="5 6">
    <name type="scientific">Rhodococcus pseudokoreensis</name>
    <dbReference type="NCBI Taxonomy" id="2811421"/>
    <lineage>
        <taxon>Bacteria</taxon>
        <taxon>Bacillati</taxon>
        <taxon>Actinomycetota</taxon>
        <taxon>Actinomycetes</taxon>
        <taxon>Mycobacteriales</taxon>
        <taxon>Nocardiaceae</taxon>
        <taxon>Rhodococcus</taxon>
    </lineage>
</organism>
<dbReference type="InterPro" id="IPR019885">
    <property type="entry name" value="Tscrpt_reg_HTH_AsnC-type_CS"/>
</dbReference>
<gene>
    <name evidence="5" type="ORF">JWS13_01305</name>
</gene>
<protein>
    <submittedName>
        <fullName evidence="5">Lrp/AsnC family transcriptional regulator</fullName>
    </submittedName>
</protein>
<dbReference type="Pfam" id="PF13404">
    <property type="entry name" value="HTH_AsnC-type"/>
    <property type="match status" value="2"/>
</dbReference>
<feature type="domain" description="HTH asnC-type" evidence="4">
    <location>
        <begin position="188"/>
        <end position="241"/>
    </location>
</feature>
<sequence length="328" mass="36220">MSEIFGARRRRPLDRLDQRIACALQVDGRASWRFIAEVLGESERTVTRRGTKLVADRAVAIAARPRARSNTIVGAHCELGQSRIVARAFAQRGDSFLVHILTGTPECVVLLDCPRERLGELVFEELPGVRGLINTFTQPVLRQTHTISRWRPDVLNDDEVRALVGDRRDESDGDGPAATTRDKADDLLLQALGADGRRSVDELSRLTGLSDTTVRRRVERMRRDGDLVIRAIVEPALLGLPVEAVVWVTAKPTEVESVARELGRSPFARYVSVVVGDRQIIAIVAMPSEAVLYEFVTRSSWLGNVHSVDTAIILETYKRGGALTVTGN</sequence>